<evidence type="ECO:0000256" key="2">
    <source>
        <dbReference type="ARBA" id="ARBA00023015"/>
    </source>
</evidence>
<evidence type="ECO:0000256" key="1">
    <source>
        <dbReference type="ARBA" id="ARBA00011046"/>
    </source>
</evidence>
<dbReference type="SUPFAM" id="SSF46785">
    <property type="entry name" value="Winged helix' DNA-binding domain"/>
    <property type="match status" value="1"/>
</dbReference>
<dbReference type="Gene3D" id="1.10.10.10">
    <property type="entry name" value="Winged helix-like DNA-binding domain superfamily/Winged helix DNA-binding domain"/>
    <property type="match status" value="1"/>
</dbReference>
<evidence type="ECO:0000256" key="4">
    <source>
        <dbReference type="ARBA" id="ARBA00023163"/>
    </source>
</evidence>
<dbReference type="Pfam" id="PF03965">
    <property type="entry name" value="Penicillinase_R"/>
    <property type="match status" value="1"/>
</dbReference>
<evidence type="ECO:0000256" key="3">
    <source>
        <dbReference type="ARBA" id="ARBA00023125"/>
    </source>
</evidence>
<accession>A0AB39T180</accession>
<dbReference type="GO" id="GO:0045892">
    <property type="term" value="P:negative regulation of DNA-templated transcription"/>
    <property type="evidence" value="ECO:0007669"/>
    <property type="project" value="InterPro"/>
</dbReference>
<proteinExistence type="inferred from homology"/>
<dbReference type="EMBL" id="CP163444">
    <property type="protein sequence ID" value="XDQ73109.1"/>
    <property type="molecule type" value="Genomic_DNA"/>
</dbReference>
<name>A0AB39T180_9ACTN</name>
<keyword evidence="3" id="KW-0238">DNA-binding</keyword>
<keyword evidence="2" id="KW-0805">Transcription regulation</keyword>
<dbReference type="InterPro" id="IPR005650">
    <property type="entry name" value="BlaI_family"/>
</dbReference>
<organism evidence="5">
    <name type="scientific">Streptomyces sp. R44</name>
    <dbReference type="NCBI Taxonomy" id="3238633"/>
    <lineage>
        <taxon>Bacteria</taxon>
        <taxon>Bacillati</taxon>
        <taxon>Actinomycetota</taxon>
        <taxon>Actinomycetes</taxon>
        <taxon>Kitasatosporales</taxon>
        <taxon>Streptomycetaceae</taxon>
        <taxon>Streptomyces</taxon>
    </lineage>
</organism>
<keyword evidence="4" id="KW-0804">Transcription</keyword>
<dbReference type="AlphaFoldDB" id="A0AB39T180"/>
<comment type="similarity">
    <text evidence="1">Belongs to the BlaI transcriptional regulatory family.</text>
</comment>
<dbReference type="InterPro" id="IPR036388">
    <property type="entry name" value="WH-like_DNA-bd_sf"/>
</dbReference>
<sequence>MRRLGELEAEIMDRLWAWQRPATVREIVDDINRGRRVAYTTVMTVADILHRKGWLRREKSGRAWLYEPVRSREEYTAGLMRDALGDSQDRPAALLRFVEVISDEDMVALDAALRAARGGGGGGSGGPAGGRA</sequence>
<reference evidence="5" key="1">
    <citation type="submission" date="2024-07" db="EMBL/GenBank/DDBJ databases">
        <authorList>
            <person name="Yu S.T."/>
        </authorList>
    </citation>
    <scope>NUCLEOTIDE SEQUENCE</scope>
    <source>
        <strain evidence="5">R44</strain>
    </source>
</reference>
<protein>
    <submittedName>
        <fullName evidence="5">BlaI/MecI/CopY family transcriptional regulator</fullName>
    </submittedName>
</protein>
<dbReference type="InterPro" id="IPR036390">
    <property type="entry name" value="WH_DNA-bd_sf"/>
</dbReference>
<dbReference type="Gene3D" id="6.10.140.850">
    <property type="match status" value="1"/>
</dbReference>
<gene>
    <name evidence="5" type="ORF">AB5J54_22565</name>
</gene>
<dbReference type="GO" id="GO:0003677">
    <property type="term" value="F:DNA binding"/>
    <property type="evidence" value="ECO:0007669"/>
    <property type="project" value="UniProtKB-KW"/>
</dbReference>
<evidence type="ECO:0000313" key="5">
    <source>
        <dbReference type="EMBL" id="XDQ73109.1"/>
    </source>
</evidence>
<dbReference type="RefSeq" id="WP_369145715.1">
    <property type="nucleotide sequence ID" value="NZ_CP163444.1"/>
</dbReference>